<name>A0A5D3CE56_CUCMM</name>
<gene>
    <name evidence="2" type="ORF">E5676_scaffold757G00350</name>
</gene>
<dbReference type="Proteomes" id="UP000321947">
    <property type="component" value="Unassembled WGS sequence"/>
</dbReference>
<protein>
    <submittedName>
        <fullName evidence="2">Uncharacterized protein</fullName>
    </submittedName>
</protein>
<dbReference type="PANTHER" id="PTHR33067">
    <property type="entry name" value="RNA-DIRECTED DNA POLYMERASE-RELATED"/>
    <property type="match status" value="1"/>
</dbReference>
<dbReference type="AlphaFoldDB" id="A0A5D3CE56"/>
<organism evidence="2 3">
    <name type="scientific">Cucumis melo var. makuwa</name>
    <name type="common">Oriental melon</name>
    <dbReference type="NCBI Taxonomy" id="1194695"/>
    <lineage>
        <taxon>Eukaryota</taxon>
        <taxon>Viridiplantae</taxon>
        <taxon>Streptophyta</taxon>
        <taxon>Embryophyta</taxon>
        <taxon>Tracheophyta</taxon>
        <taxon>Spermatophyta</taxon>
        <taxon>Magnoliopsida</taxon>
        <taxon>eudicotyledons</taxon>
        <taxon>Gunneridae</taxon>
        <taxon>Pentapetalae</taxon>
        <taxon>rosids</taxon>
        <taxon>fabids</taxon>
        <taxon>Cucurbitales</taxon>
        <taxon>Cucurbitaceae</taxon>
        <taxon>Benincaseae</taxon>
        <taxon>Cucumis</taxon>
    </lineage>
</organism>
<feature type="compositionally biased region" description="Polar residues" evidence="1">
    <location>
        <begin position="195"/>
        <end position="204"/>
    </location>
</feature>
<dbReference type="PANTHER" id="PTHR33067:SF39">
    <property type="entry name" value="TRANSCRIPTION FACTOR INTERACTOR AND REGULATOR CCHC(ZN) FAMILY"/>
    <property type="match status" value="1"/>
</dbReference>
<sequence>MGCDDPYMIDACPLNAEIVTYIKATPTQTHTMKGGEITQTLVGASRAECSMATAKATTITVKYMAFTKDNITKGYTIQPNTTIITTTLLHLLPNQWNFYFVNTCRQTMAFCKLGASRKEKGQVVTLRSGRNLTIRKPDSECRNPTSASTTEIDSSSKNSQASNFSLINDASSLQNNNEPNKEVESTRREEPRGEASNQMMSSNPLSPPPFPGRLKKKTYNQQFAKVLEKMTNLGSFTVPCSIDGMDLGCALCNLGASIDLMPLSIYKKLKIWEVQPTYMRLQCADRSIAKPEGNIEDILVKEEAYFELFNPKEFFKYEDPEYEIEVVNVVTSGRKFKPLDLQITGEKKAKPSMEKPPKLELQSVPQPPEIYIFEGE</sequence>
<feature type="compositionally biased region" description="Polar residues" evidence="1">
    <location>
        <begin position="142"/>
        <end position="153"/>
    </location>
</feature>
<dbReference type="Gene3D" id="2.40.70.10">
    <property type="entry name" value="Acid Proteases"/>
    <property type="match status" value="1"/>
</dbReference>
<comment type="caution">
    <text evidence="2">The sequence shown here is derived from an EMBL/GenBank/DDBJ whole genome shotgun (WGS) entry which is preliminary data.</text>
</comment>
<evidence type="ECO:0000313" key="2">
    <source>
        <dbReference type="EMBL" id="TYK09552.1"/>
    </source>
</evidence>
<accession>A0A5D3CE56</accession>
<feature type="compositionally biased region" description="Polar residues" evidence="1">
    <location>
        <begin position="166"/>
        <end position="178"/>
    </location>
</feature>
<reference evidence="2 3" key="1">
    <citation type="submission" date="2019-08" db="EMBL/GenBank/DDBJ databases">
        <title>Draft genome sequences of two oriental melons (Cucumis melo L. var makuwa).</title>
        <authorList>
            <person name="Kwon S.-Y."/>
        </authorList>
    </citation>
    <scope>NUCLEOTIDE SEQUENCE [LARGE SCALE GENOMIC DNA]</scope>
    <source>
        <strain evidence="3">cv. Chang Bougi</strain>
        <tissue evidence="2">Leaf</tissue>
    </source>
</reference>
<feature type="compositionally biased region" description="Low complexity" evidence="1">
    <location>
        <begin position="155"/>
        <end position="165"/>
    </location>
</feature>
<dbReference type="EMBL" id="SSTD01011544">
    <property type="protein sequence ID" value="TYK09552.1"/>
    <property type="molecule type" value="Genomic_DNA"/>
</dbReference>
<evidence type="ECO:0000313" key="3">
    <source>
        <dbReference type="Proteomes" id="UP000321947"/>
    </source>
</evidence>
<dbReference type="InterPro" id="IPR021109">
    <property type="entry name" value="Peptidase_aspartic_dom_sf"/>
</dbReference>
<feature type="compositionally biased region" description="Basic and acidic residues" evidence="1">
    <location>
        <begin position="179"/>
        <end position="193"/>
    </location>
</feature>
<evidence type="ECO:0000256" key="1">
    <source>
        <dbReference type="SAM" id="MobiDB-lite"/>
    </source>
</evidence>
<proteinExistence type="predicted"/>
<feature type="region of interest" description="Disordered" evidence="1">
    <location>
        <begin position="128"/>
        <end position="214"/>
    </location>
</feature>